<keyword evidence="1" id="KW-0472">Membrane</keyword>
<keyword evidence="3" id="KW-1185">Reference proteome</keyword>
<dbReference type="InterPro" id="IPR018688">
    <property type="entry name" value="PpoB2-like"/>
</dbReference>
<dbReference type="EMBL" id="BSPC01000026">
    <property type="protein sequence ID" value="GLS19920.1"/>
    <property type="molecule type" value="Genomic_DNA"/>
</dbReference>
<proteinExistence type="predicted"/>
<organism evidence="2 3">
    <name type="scientific">Labrys miyagiensis</name>
    <dbReference type="NCBI Taxonomy" id="346912"/>
    <lineage>
        <taxon>Bacteria</taxon>
        <taxon>Pseudomonadati</taxon>
        <taxon>Pseudomonadota</taxon>
        <taxon>Alphaproteobacteria</taxon>
        <taxon>Hyphomicrobiales</taxon>
        <taxon>Xanthobacteraceae</taxon>
        <taxon>Labrys</taxon>
    </lineage>
</organism>
<evidence type="ECO:0000256" key="1">
    <source>
        <dbReference type="SAM" id="Phobius"/>
    </source>
</evidence>
<accession>A0ABQ6CJ50</accession>
<protein>
    <recommendedName>
        <fullName evidence="4">DUF2182 domain-containing protein</fullName>
    </recommendedName>
</protein>
<feature type="transmembrane region" description="Helical" evidence="1">
    <location>
        <begin position="65"/>
        <end position="84"/>
    </location>
</feature>
<dbReference type="Pfam" id="PF09948">
    <property type="entry name" value="PpoB2"/>
    <property type="match status" value="1"/>
</dbReference>
<name>A0ABQ6CJ50_9HYPH</name>
<evidence type="ECO:0008006" key="4">
    <source>
        <dbReference type="Google" id="ProtNLM"/>
    </source>
</evidence>
<evidence type="ECO:0000313" key="2">
    <source>
        <dbReference type="EMBL" id="GLS19920.1"/>
    </source>
</evidence>
<sequence>MIDIAREVARVRYPVMALSALAWSALAVGPGMHVQGLGVYCSATGSGGATIAASPSLLLALNPPSALAVGWALMLVAMMSPLIVPEIHHIRFTSLRCRRTRSIALFVAGYSGIWMIFGVALASATFAYLALAPESYIPTIVAGLVAFVWQASPFKQRCLNRCHDKPPLQVFGLKADLDAFRFGWSRGVWCVGSCGGLMLFSVSLPAGHLMAMAAVAILIFCERLEDPEPPRWKMRGLGKAGRMIAARLRIRWRMLRRKLDLLLEQ</sequence>
<keyword evidence="1" id="KW-1133">Transmembrane helix</keyword>
<comment type="caution">
    <text evidence="2">The sequence shown here is derived from an EMBL/GenBank/DDBJ whole genome shotgun (WGS) entry which is preliminary data.</text>
</comment>
<reference evidence="3" key="1">
    <citation type="journal article" date="2019" name="Int. J. Syst. Evol. Microbiol.">
        <title>The Global Catalogue of Microorganisms (GCM) 10K type strain sequencing project: providing services to taxonomists for standard genome sequencing and annotation.</title>
        <authorList>
            <consortium name="The Broad Institute Genomics Platform"/>
            <consortium name="The Broad Institute Genome Sequencing Center for Infectious Disease"/>
            <person name="Wu L."/>
            <person name="Ma J."/>
        </authorList>
    </citation>
    <scope>NUCLEOTIDE SEQUENCE [LARGE SCALE GENOMIC DNA]</scope>
    <source>
        <strain evidence="3">NBRC 101365</strain>
    </source>
</reference>
<dbReference type="Proteomes" id="UP001156882">
    <property type="component" value="Unassembled WGS sequence"/>
</dbReference>
<dbReference type="RefSeq" id="WP_284312978.1">
    <property type="nucleotide sequence ID" value="NZ_BSPC01000026.1"/>
</dbReference>
<evidence type="ECO:0000313" key="3">
    <source>
        <dbReference type="Proteomes" id="UP001156882"/>
    </source>
</evidence>
<keyword evidence="1" id="KW-0812">Transmembrane</keyword>
<gene>
    <name evidence="2" type="ORF">GCM10007874_29370</name>
</gene>
<feature type="transmembrane region" description="Helical" evidence="1">
    <location>
        <begin position="183"/>
        <end position="200"/>
    </location>
</feature>
<feature type="transmembrane region" description="Helical" evidence="1">
    <location>
        <begin position="105"/>
        <end position="129"/>
    </location>
</feature>
<feature type="transmembrane region" description="Helical" evidence="1">
    <location>
        <begin position="135"/>
        <end position="151"/>
    </location>
</feature>